<sequence length="217" mass="24293">MKKFAVVLSLISLVLNVSASTQPSLKVKKLGVSFPQRDPTQSVYEFVSYAGNRGSDMFRIRFEELKDDIFSNFELGLSSDHGRSWSDVERWKAAPPGPDGRLRRLFIYGIFFDPKNGRLVLMGNEGMLRNDHPLDGQTHYYPIYRVSKDGGRNWLFEERVIQSGKAYTKDHPFQGVRVGSNSLTVSNSLTSRADGAVIVPVQISHAGPDGKLFRPLG</sequence>
<dbReference type="AlphaFoldDB" id="A0A382SSE2"/>
<proteinExistence type="predicted"/>
<gene>
    <name evidence="1" type="ORF">METZ01_LOCUS365336</name>
</gene>
<accession>A0A382SSE2</accession>
<evidence type="ECO:0008006" key="2">
    <source>
        <dbReference type="Google" id="ProtNLM"/>
    </source>
</evidence>
<organism evidence="1">
    <name type="scientific">marine metagenome</name>
    <dbReference type="NCBI Taxonomy" id="408172"/>
    <lineage>
        <taxon>unclassified sequences</taxon>
        <taxon>metagenomes</taxon>
        <taxon>ecological metagenomes</taxon>
    </lineage>
</organism>
<protein>
    <recommendedName>
        <fullName evidence="2">Sialidase domain-containing protein</fullName>
    </recommendedName>
</protein>
<dbReference type="EMBL" id="UINC01131028">
    <property type="protein sequence ID" value="SVD12482.1"/>
    <property type="molecule type" value="Genomic_DNA"/>
</dbReference>
<name>A0A382SSE2_9ZZZZ</name>
<dbReference type="CDD" id="cd15482">
    <property type="entry name" value="Sialidase_non-viral"/>
    <property type="match status" value="1"/>
</dbReference>
<feature type="non-terminal residue" evidence="1">
    <location>
        <position position="217"/>
    </location>
</feature>
<evidence type="ECO:0000313" key="1">
    <source>
        <dbReference type="EMBL" id="SVD12482.1"/>
    </source>
</evidence>
<dbReference type="SUPFAM" id="SSF50939">
    <property type="entry name" value="Sialidases"/>
    <property type="match status" value="1"/>
</dbReference>
<reference evidence="1" key="1">
    <citation type="submission" date="2018-05" db="EMBL/GenBank/DDBJ databases">
        <authorList>
            <person name="Lanie J.A."/>
            <person name="Ng W.-L."/>
            <person name="Kazmierczak K.M."/>
            <person name="Andrzejewski T.M."/>
            <person name="Davidsen T.M."/>
            <person name="Wayne K.J."/>
            <person name="Tettelin H."/>
            <person name="Glass J.I."/>
            <person name="Rusch D."/>
            <person name="Podicherti R."/>
            <person name="Tsui H.-C.T."/>
            <person name="Winkler M.E."/>
        </authorList>
    </citation>
    <scope>NUCLEOTIDE SEQUENCE</scope>
</reference>
<dbReference type="InterPro" id="IPR036278">
    <property type="entry name" value="Sialidase_sf"/>
</dbReference>